<accession>A0A0M2UQ50</accession>
<evidence type="ECO:0000313" key="2">
    <source>
        <dbReference type="Proteomes" id="UP000034954"/>
    </source>
</evidence>
<gene>
    <name evidence="1" type="ORF">BROFUL_03111</name>
</gene>
<organism evidence="1 2">
    <name type="scientific">Candidatus Brocadia fulgida</name>
    <dbReference type="NCBI Taxonomy" id="380242"/>
    <lineage>
        <taxon>Bacteria</taxon>
        <taxon>Pseudomonadati</taxon>
        <taxon>Planctomycetota</taxon>
        <taxon>Candidatus Brocadiia</taxon>
        <taxon>Candidatus Brocadiales</taxon>
        <taxon>Candidatus Brocadiaceae</taxon>
        <taxon>Candidatus Brocadia</taxon>
    </lineage>
</organism>
<proteinExistence type="predicted"/>
<sequence>MDVQYGKTIPVRFKMVALRSVVGPDKGICQLKRICSVQWMGHKRRDALIPDITTGSNLTPCACQYCQEMFGLIFLRMLQNIVTAKTGKG</sequence>
<name>A0A0M2UQ50_9BACT</name>
<keyword evidence="2" id="KW-1185">Reference proteome</keyword>
<reference evidence="1 2" key="1">
    <citation type="journal article" date="2013" name="BMC Microbiol.">
        <title>Identification of the type II cytochrome c maturation pathway in anammox bacteria by comparative genomics.</title>
        <authorList>
            <person name="Ferousi C."/>
            <person name="Speth D.R."/>
            <person name="Reimann J."/>
            <person name="Op den Camp H.J."/>
            <person name="Allen J.W."/>
            <person name="Keltjens J.T."/>
            <person name="Jetten M.S."/>
        </authorList>
    </citation>
    <scope>NUCLEOTIDE SEQUENCE [LARGE SCALE GENOMIC DNA]</scope>
    <source>
        <strain evidence="1">RU1</strain>
    </source>
</reference>
<evidence type="ECO:0000313" key="1">
    <source>
        <dbReference type="EMBL" id="KKO18213.1"/>
    </source>
</evidence>
<dbReference type="Proteomes" id="UP000034954">
    <property type="component" value="Unassembled WGS sequence"/>
</dbReference>
<comment type="caution">
    <text evidence="1">The sequence shown here is derived from an EMBL/GenBank/DDBJ whole genome shotgun (WGS) entry which is preliminary data.</text>
</comment>
<dbReference type="EMBL" id="LAQJ01000286">
    <property type="protein sequence ID" value="KKO18213.1"/>
    <property type="molecule type" value="Genomic_DNA"/>
</dbReference>
<protein>
    <submittedName>
        <fullName evidence="1">Uncharacterized protein</fullName>
    </submittedName>
</protein>
<dbReference type="AlphaFoldDB" id="A0A0M2UQ50"/>